<evidence type="ECO:0000313" key="12">
    <source>
        <dbReference type="Proteomes" id="UP000295525"/>
    </source>
</evidence>
<dbReference type="AlphaFoldDB" id="A0A4R3M7X6"/>
<dbReference type="InterPro" id="IPR010065">
    <property type="entry name" value="AA_ABC_transptr_permease_3TM"/>
</dbReference>
<comment type="caution">
    <text evidence="11">The sequence shown here is derived from an EMBL/GenBank/DDBJ whole genome shotgun (WGS) entry which is preliminary data.</text>
</comment>
<dbReference type="GO" id="GO:0006865">
    <property type="term" value="P:amino acid transport"/>
    <property type="evidence" value="ECO:0007669"/>
    <property type="project" value="UniProtKB-KW"/>
</dbReference>
<dbReference type="PROSITE" id="PS50928">
    <property type="entry name" value="ABC_TM1"/>
    <property type="match status" value="1"/>
</dbReference>
<dbReference type="RefSeq" id="WP_132582212.1">
    <property type="nucleotide sequence ID" value="NZ_SMAJ01000006.1"/>
</dbReference>
<evidence type="ECO:0000256" key="5">
    <source>
        <dbReference type="ARBA" id="ARBA00022692"/>
    </source>
</evidence>
<feature type="transmembrane region" description="Helical" evidence="9">
    <location>
        <begin position="188"/>
        <end position="209"/>
    </location>
</feature>
<dbReference type="Proteomes" id="UP000295525">
    <property type="component" value="Unassembled WGS sequence"/>
</dbReference>
<protein>
    <submittedName>
        <fullName evidence="11">Amino acid ABC transporter membrane protein 1 (PAAT family)</fullName>
    </submittedName>
</protein>
<dbReference type="NCBIfam" id="TIGR01726">
    <property type="entry name" value="HEQRo_perm_3TM"/>
    <property type="match status" value="1"/>
</dbReference>
<dbReference type="OrthoDB" id="7026155at2"/>
<reference evidence="11 12" key="1">
    <citation type="submission" date="2019-03" db="EMBL/GenBank/DDBJ databases">
        <title>Genomic Encyclopedia of Type Strains, Phase IV (KMG-IV): sequencing the most valuable type-strain genomes for metagenomic binning, comparative biology and taxonomic classification.</title>
        <authorList>
            <person name="Goeker M."/>
        </authorList>
    </citation>
    <scope>NUCLEOTIDE SEQUENCE [LARGE SCALE GENOMIC DNA]</scope>
    <source>
        <strain evidence="11 12">DSM 24591</strain>
    </source>
</reference>
<feature type="domain" description="ABC transmembrane type-1" evidence="10">
    <location>
        <begin position="14"/>
        <end position="206"/>
    </location>
</feature>
<evidence type="ECO:0000256" key="6">
    <source>
        <dbReference type="ARBA" id="ARBA00022970"/>
    </source>
</evidence>
<comment type="subcellular location">
    <subcellularLocation>
        <location evidence="1">Cell inner membrane</location>
        <topology evidence="1">Multi-pass membrane protein</topology>
    </subcellularLocation>
    <subcellularLocation>
        <location evidence="9">Cell membrane</location>
        <topology evidence="9">Multi-pass membrane protein</topology>
    </subcellularLocation>
</comment>
<keyword evidence="6" id="KW-0029">Amino-acid transport</keyword>
<keyword evidence="8 9" id="KW-0472">Membrane</keyword>
<evidence type="ECO:0000256" key="3">
    <source>
        <dbReference type="ARBA" id="ARBA00022448"/>
    </source>
</evidence>
<organism evidence="11 12">
    <name type="scientific">Paralcaligenes ureilyticus</name>
    <dbReference type="NCBI Taxonomy" id="627131"/>
    <lineage>
        <taxon>Bacteria</taxon>
        <taxon>Pseudomonadati</taxon>
        <taxon>Pseudomonadota</taxon>
        <taxon>Betaproteobacteria</taxon>
        <taxon>Burkholderiales</taxon>
        <taxon>Alcaligenaceae</taxon>
        <taxon>Paralcaligenes</taxon>
    </lineage>
</organism>
<feature type="transmembrane region" description="Helical" evidence="9">
    <location>
        <begin position="54"/>
        <end position="77"/>
    </location>
</feature>
<keyword evidence="3 9" id="KW-0813">Transport</keyword>
<evidence type="ECO:0000256" key="4">
    <source>
        <dbReference type="ARBA" id="ARBA00022475"/>
    </source>
</evidence>
<dbReference type="PANTHER" id="PTHR30614">
    <property type="entry name" value="MEMBRANE COMPONENT OF AMINO ACID ABC TRANSPORTER"/>
    <property type="match status" value="1"/>
</dbReference>
<dbReference type="InterPro" id="IPR000515">
    <property type="entry name" value="MetI-like"/>
</dbReference>
<keyword evidence="7 9" id="KW-1133">Transmembrane helix</keyword>
<evidence type="ECO:0000259" key="10">
    <source>
        <dbReference type="PROSITE" id="PS50928"/>
    </source>
</evidence>
<keyword evidence="4" id="KW-1003">Cell membrane</keyword>
<evidence type="ECO:0000256" key="7">
    <source>
        <dbReference type="ARBA" id="ARBA00022989"/>
    </source>
</evidence>
<keyword evidence="12" id="KW-1185">Reference proteome</keyword>
<dbReference type="InterPro" id="IPR035906">
    <property type="entry name" value="MetI-like_sf"/>
</dbReference>
<sequence length="216" mass="23187">MLDLSTMIHSFPLLIKASEMTILISFMGLCVGYILAIGVASARLSSNAAWQQAGALYVFVFRGIPLLVQLMVAYYFLPFLGINVSPVVASTLAISLCEGAYLGEILRGGFLGIPKGQLEATQLLGFSRFDTLVRIEIPQALKLTMPSLISEMILLVKASSLISIVGVAEITRTAQNMAASTFMPLETYIAAGCVYMVINGVLSLAGHVAEQRYGRS</sequence>
<proteinExistence type="inferred from homology"/>
<gene>
    <name evidence="11" type="ORF">EDC26_106159</name>
</gene>
<feature type="transmembrane region" description="Helical" evidence="9">
    <location>
        <begin position="20"/>
        <end position="42"/>
    </location>
</feature>
<accession>A0A4R3M7X6</accession>
<dbReference type="Pfam" id="PF00528">
    <property type="entry name" value="BPD_transp_1"/>
    <property type="match status" value="1"/>
</dbReference>
<name>A0A4R3M7X6_9BURK</name>
<dbReference type="Gene3D" id="1.10.3720.10">
    <property type="entry name" value="MetI-like"/>
    <property type="match status" value="1"/>
</dbReference>
<dbReference type="EMBL" id="SMAJ01000006">
    <property type="protein sequence ID" value="TCT07435.1"/>
    <property type="molecule type" value="Genomic_DNA"/>
</dbReference>
<dbReference type="CDD" id="cd06261">
    <property type="entry name" value="TM_PBP2"/>
    <property type="match status" value="1"/>
</dbReference>
<dbReference type="SUPFAM" id="SSF161098">
    <property type="entry name" value="MetI-like"/>
    <property type="match status" value="1"/>
</dbReference>
<keyword evidence="5 9" id="KW-0812">Transmembrane</keyword>
<evidence type="ECO:0000256" key="8">
    <source>
        <dbReference type="ARBA" id="ARBA00023136"/>
    </source>
</evidence>
<evidence type="ECO:0000256" key="2">
    <source>
        <dbReference type="ARBA" id="ARBA00010072"/>
    </source>
</evidence>
<dbReference type="GO" id="GO:0022857">
    <property type="term" value="F:transmembrane transporter activity"/>
    <property type="evidence" value="ECO:0007669"/>
    <property type="project" value="InterPro"/>
</dbReference>
<evidence type="ECO:0000256" key="9">
    <source>
        <dbReference type="RuleBase" id="RU363032"/>
    </source>
</evidence>
<dbReference type="PANTHER" id="PTHR30614:SF0">
    <property type="entry name" value="L-CYSTINE TRANSPORT SYSTEM PERMEASE PROTEIN TCYL"/>
    <property type="match status" value="1"/>
</dbReference>
<evidence type="ECO:0000256" key="1">
    <source>
        <dbReference type="ARBA" id="ARBA00004429"/>
    </source>
</evidence>
<dbReference type="InterPro" id="IPR043429">
    <property type="entry name" value="ArtM/GltK/GlnP/TcyL/YhdX-like"/>
</dbReference>
<comment type="similarity">
    <text evidence="2">Belongs to the binding-protein-dependent transport system permease family. HisMQ subfamily.</text>
</comment>
<evidence type="ECO:0000313" key="11">
    <source>
        <dbReference type="EMBL" id="TCT07435.1"/>
    </source>
</evidence>
<dbReference type="GO" id="GO:0043190">
    <property type="term" value="C:ATP-binding cassette (ABC) transporter complex"/>
    <property type="evidence" value="ECO:0007669"/>
    <property type="project" value="InterPro"/>
</dbReference>